<comment type="caution">
    <text evidence="1">The sequence shown here is derived from an EMBL/GenBank/DDBJ whole genome shotgun (WGS) entry which is preliminary data.</text>
</comment>
<sequence>MLIFLFGWMLAAIPRNQSESGYYEKQSQQCADLIGWHFSHHPFLK</sequence>
<accession>A0A139BNE3</accession>
<dbReference type="Proteomes" id="UP000070578">
    <property type="component" value="Unassembled WGS sequence"/>
</dbReference>
<protein>
    <submittedName>
        <fullName evidence="1">Uncharacterized protein</fullName>
    </submittedName>
</protein>
<reference evidence="1 2" key="2">
    <citation type="submission" date="2016-03" db="EMBL/GenBank/DDBJ databases">
        <title>New uncultured bacterium of the family Gallionellaceae from acid mine drainage: description and reconstruction of genome based on metagenomic analysis of microbial community.</title>
        <authorList>
            <person name="Kadnikov V."/>
            <person name="Ivasenko D."/>
            <person name="Beletsky A."/>
            <person name="Mardanov A."/>
            <person name="Danilova E."/>
            <person name="Pimenov N."/>
            <person name="Karnachuk O."/>
            <person name="Ravin N."/>
        </authorList>
    </citation>
    <scope>NUCLEOTIDE SEQUENCE [LARGE SCALE GENOMIC DNA]</scope>
    <source>
        <strain evidence="1">ShG14-8</strain>
    </source>
</reference>
<name>A0A139BNE3_9PROT</name>
<gene>
    <name evidence="1" type="ORF">AWT59_3385</name>
</gene>
<dbReference type="EMBL" id="LSLI01000229">
    <property type="protein sequence ID" value="KXS30492.1"/>
    <property type="molecule type" value="Genomic_DNA"/>
</dbReference>
<evidence type="ECO:0000313" key="2">
    <source>
        <dbReference type="Proteomes" id="UP000070578"/>
    </source>
</evidence>
<reference evidence="1 2" key="1">
    <citation type="submission" date="2016-02" db="EMBL/GenBank/DDBJ databases">
        <authorList>
            <person name="Wen L."/>
            <person name="He K."/>
            <person name="Yang H."/>
        </authorList>
    </citation>
    <scope>NUCLEOTIDE SEQUENCE [LARGE SCALE GENOMIC DNA]</scope>
    <source>
        <strain evidence="1">ShG14-8</strain>
    </source>
</reference>
<proteinExistence type="predicted"/>
<organism evidence="1 2">
    <name type="scientific">Candidatus Gallionella acididurans</name>
    <dbReference type="NCBI Taxonomy" id="1796491"/>
    <lineage>
        <taxon>Bacteria</taxon>
        <taxon>Pseudomonadati</taxon>
        <taxon>Pseudomonadota</taxon>
        <taxon>Betaproteobacteria</taxon>
        <taxon>Nitrosomonadales</taxon>
        <taxon>Gallionellaceae</taxon>
        <taxon>Gallionella</taxon>
    </lineage>
</organism>
<dbReference type="AlphaFoldDB" id="A0A139BNE3"/>
<evidence type="ECO:0000313" key="1">
    <source>
        <dbReference type="EMBL" id="KXS30492.1"/>
    </source>
</evidence>